<evidence type="ECO:0000313" key="2">
    <source>
        <dbReference type="Proteomes" id="UP001374535"/>
    </source>
</evidence>
<keyword evidence="2" id="KW-1185">Reference proteome</keyword>
<protein>
    <recommendedName>
        <fullName evidence="3">Copia protein</fullName>
    </recommendedName>
</protein>
<reference evidence="1 2" key="1">
    <citation type="journal article" date="2023" name="Life. Sci Alliance">
        <title>Evolutionary insights into 3D genome organization and epigenetic landscape of Vigna mungo.</title>
        <authorList>
            <person name="Junaid A."/>
            <person name="Singh B."/>
            <person name="Bhatia S."/>
        </authorList>
    </citation>
    <scope>NUCLEOTIDE SEQUENCE [LARGE SCALE GENOMIC DNA]</scope>
    <source>
        <strain evidence="1">Urdbean</strain>
    </source>
</reference>
<dbReference type="AlphaFoldDB" id="A0AAQ3NXL2"/>
<organism evidence="1 2">
    <name type="scientific">Vigna mungo</name>
    <name type="common">Black gram</name>
    <name type="synonym">Phaseolus mungo</name>
    <dbReference type="NCBI Taxonomy" id="3915"/>
    <lineage>
        <taxon>Eukaryota</taxon>
        <taxon>Viridiplantae</taxon>
        <taxon>Streptophyta</taxon>
        <taxon>Embryophyta</taxon>
        <taxon>Tracheophyta</taxon>
        <taxon>Spermatophyta</taxon>
        <taxon>Magnoliopsida</taxon>
        <taxon>eudicotyledons</taxon>
        <taxon>Gunneridae</taxon>
        <taxon>Pentapetalae</taxon>
        <taxon>rosids</taxon>
        <taxon>fabids</taxon>
        <taxon>Fabales</taxon>
        <taxon>Fabaceae</taxon>
        <taxon>Papilionoideae</taxon>
        <taxon>50 kb inversion clade</taxon>
        <taxon>NPAAA clade</taxon>
        <taxon>indigoferoid/millettioid clade</taxon>
        <taxon>Phaseoleae</taxon>
        <taxon>Vigna</taxon>
    </lineage>
</organism>
<evidence type="ECO:0000313" key="1">
    <source>
        <dbReference type="EMBL" id="WVZ16917.1"/>
    </source>
</evidence>
<sequence length="132" mass="15321">MGKPKQTHMLAAKRVLRYVKGTADFGILFPVGRHKIDGECLELVREVLREMMIPVKTPLQLLIDNASAINLSKNPVSHGRSKHIEVRYHFLRDLVSKRRIQLVLADTFTKAMSFERFCWLRKEIGIRFLCEC</sequence>
<evidence type="ECO:0008006" key="3">
    <source>
        <dbReference type="Google" id="ProtNLM"/>
    </source>
</evidence>
<dbReference type="Proteomes" id="UP001374535">
    <property type="component" value="Chromosome 3"/>
</dbReference>
<accession>A0AAQ3NXL2</accession>
<gene>
    <name evidence="1" type="ORF">V8G54_009899</name>
</gene>
<dbReference type="PANTHER" id="PTHR11439:SF483">
    <property type="entry name" value="PEPTIDE SYNTHASE GLIP-LIKE, PUTATIVE (AFU_ORTHOLOGUE AFUA_3G12920)-RELATED"/>
    <property type="match status" value="1"/>
</dbReference>
<dbReference type="CDD" id="cd09272">
    <property type="entry name" value="RNase_HI_RT_Ty1"/>
    <property type="match status" value="1"/>
</dbReference>
<dbReference type="PANTHER" id="PTHR11439">
    <property type="entry name" value="GAG-POL-RELATED RETROTRANSPOSON"/>
    <property type="match status" value="1"/>
</dbReference>
<name>A0AAQ3NXL2_VIGMU</name>
<dbReference type="EMBL" id="CP144698">
    <property type="protein sequence ID" value="WVZ16917.1"/>
    <property type="molecule type" value="Genomic_DNA"/>
</dbReference>
<proteinExistence type="predicted"/>